<keyword evidence="4" id="KW-0677">Repeat</keyword>
<feature type="domain" description="Clathrin/coatomer adaptor adaptin-like N-terminal" evidence="8">
    <location>
        <begin position="65"/>
        <end position="603"/>
    </location>
</feature>
<feature type="non-terminal residue" evidence="9">
    <location>
        <position position="1033"/>
    </location>
</feature>
<organism evidence="9 10">
    <name type="scientific">Durusdinium trenchii</name>
    <dbReference type="NCBI Taxonomy" id="1381693"/>
    <lineage>
        <taxon>Eukaryota</taxon>
        <taxon>Sar</taxon>
        <taxon>Alveolata</taxon>
        <taxon>Dinophyceae</taxon>
        <taxon>Suessiales</taxon>
        <taxon>Symbiodiniaceae</taxon>
        <taxon>Durusdinium</taxon>
    </lineage>
</organism>
<protein>
    <recommendedName>
        <fullName evidence="8">Clathrin/coatomer adaptor adaptin-like N-terminal domain-containing protein</fullName>
    </recommendedName>
</protein>
<accession>A0ABP0IH11</accession>
<dbReference type="PANTHER" id="PTHR22781:SF12">
    <property type="entry name" value="AP-3 COMPLEX SUBUNIT DELTA-1"/>
    <property type="match status" value="1"/>
</dbReference>
<dbReference type="SUPFAM" id="SSF48371">
    <property type="entry name" value="ARM repeat"/>
    <property type="match status" value="1"/>
</dbReference>
<dbReference type="InterPro" id="IPR002553">
    <property type="entry name" value="Clathrin/coatomer_adapt-like_N"/>
</dbReference>
<evidence type="ECO:0000256" key="2">
    <source>
        <dbReference type="ARBA" id="ARBA00006613"/>
    </source>
</evidence>
<feature type="region of interest" description="Disordered" evidence="7">
    <location>
        <begin position="679"/>
        <end position="700"/>
    </location>
</feature>
<sequence length="1033" mass="113633">MPLARVAPSPDLIFQSSVHHAGHFGTDKKPSAMKDDEFGRSATMVFEKSLTAMVKGIRAHRGNESEYIQACITEIQKEVASKNMSTKSMAVLKLAYLTMLGYDMAWATFAVVEVMGTNRFATKRPGYLASSISFTDQTDVGLLTINLFKKDFGSQSQYESGTAINCLSNICSAEISRDIMTDLLSLLSSSRAYLRKKTVLCLYRIFLKDPPALRTCFPKLKDRLGDEDQGVLTATVNTFLELARKNARNYLSLVPQLYHILVNTQNNWLSIKLLKVFQLLSPLEPRLPAKLVEPLTNILNTTKAQSVEFEAIRCVVRSMPEGSAIVALAIEKLQTFLNSSDRNLRFLALDLYKEVVEKFKEKTSLKDLHDKVLTSIEEPDLTVRRVALQLLDRIVDPSNFQEAVQRLLEFSRKATLNDEFIGTILRMAARDRYALVEDFAWYLLILGEISRNMDSSYAATVAEQFVDICVRVPQVRPYAVTLALGLLDTPAEAERDSISVCTPMVAACAWLLGEYSGDLEKPSEAAFLSGAKVLLTSRSIQALDAATQTQCIWAASKLYLAVPEHAPSTVAQLHELLCSQLPSFVRSTHLDVSERARLALNIANFYKADAQSLQSAKGLVAEQLLPVKPDAQAQVPVSVDLDEPFFVIEEARPSFMPVRADPTDPYSLASTYKDDLGFASEPNRAEAPQSTAQGVPSSSMYYLGKSDERAAAEQAQEPSVPEVKDPLAQMRERLEAQRNAGAPKYQVMRDDVTAPGATPTPDAGQVPSSSSTATLPIPPEKELTDLQGRLWTVCHRGEHLAVYVCIRSPNLRKRQIRLELRCERLCAPELLVSDVALRFPSAAHVQEADASGRMLVVGSLQERSSKVKANLDSAPFLWPGVFDLRCELEYLVKSASSEAAEAQSLPIQLRFPATTFLAPQPMSEDTISDYVSSKSDLLGHQTAQALSFEKTADLSSLVGRCAGLCHFHGIQQAVSPQSQDMKFLLVGAVQPPSAATLEGQRAAPTGALVICRCAALVRPSGLELRITVKAFQQ</sequence>
<evidence type="ECO:0000313" key="10">
    <source>
        <dbReference type="Proteomes" id="UP001642484"/>
    </source>
</evidence>
<feature type="compositionally biased region" description="Polar residues" evidence="7">
    <location>
        <begin position="688"/>
        <end position="700"/>
    </location>
</feature>
<gene>
    <name evidence="9" type="ORF">CCMP2556_LOCUS6540</name>
</gene>
<comment type="caution">
    <text evidence="9">The sequence shown here is derived from an EMBL/GenBank/DDBJ whole genome shotgun (WGS) entry which is preliminary data.</text>
</comment>
<evidence type="ECO:0000259" key="8">
    <source>
        <dbReference type="Pfam" id="PF01602"/>
    </source>
</evidence>
<dbReference type="Pfam" id="PF01602">
    <property type="entry name" value="Adaptin_N"/>
    <property type="match status" value="1"/>
</dbReference>
<evidence type="ECO:0000313" key="9">
    <source>
        <dbReference type="EMBL" id="CAK9001618.1"/>
    </source>
</evidence>
<evidence type="ECO:0000256" key="7">
    <source>
        <dbReference type="SAM" id="MobiDB-lite"/>
    </source>
</evidence>
<keyword evidence="5" id="KW-0653">Protein transport</keyword>
<evidence type="ECO:0000256" key="4">
    <source>
        <dbReference type="ARBA" id="ARBA00022737"/>
    </source>
</evidence>
<dbReference type="InterPro" id="IPR011989">
    <property type="entry name" value="ARM-like"/>
</dbReference>
<keyword evidence="6" id="KW-0472">Membrane</keyword>
<dbReference type="InterPro" id="IPR016024">
    <property type="entry name" value="ARM-type_fold"/>
</dbReference>
<dbReference type="Gene3D" id="1.25.10.10">
    <property type="entry name" value="Leucine-rich Repeat Variant"/>
    <property type="match status" value="1"/>
</dbReference>
<evidence type="ECO:0000256" key="6">
    <source>
        <dbReference type="ARBA" id="ARBA00023136"/>
    </source>
</evidence>
<dbReference type="PANTHER" id="PTHR22781">
    <property type="entry name" value="DELTA ADAPTIN-RELATED"/>
    <property type="match status" value="1"/>
</dbReference>
<evidence type="ECO:0000256" key="5">
    <source>
        <dbReference type="ARBA" id="ARBA00022927"/>
    </source>
</evidence>
<dbReference type="Proteomes" id="UP001642484">
    <property type="component" value="Unassembled WGS sequence"/>
</dbReference>
<proteinExistence type="inferred from homology"/>
<evidence type="ECO:0000256" key="3">
    <source>
        <dbReference type="ARBA" id="ARBA00022448"/>
    </source>
</evidence>
<reference evidence="9 10" key="1">
    <citation type="submission" date="2024-02" db="EMBL/GenBank/DDBJ databases">
        <authorList>
            <person name="Chen Y."/>
            <person name="Shah S."/>
            <person name="Dougan E. K."/>
            <person name="Thang M."/>
            <person name="Chan C."/>
        </authorList>
    </citation>
    <scope>NUCLEOTIDE SEQUENCE [LARGE SCALE GENOMIC DNA]</scope>
</reference>
<comment type="similarity">
    <text evidence="2">Belongs to the adaptor complexes large subunit family.</text>
</comment>
<dbReference type="EMBL" id="CAXAMN010002858">
    <property type="protein sequence ID" value="CAK9001618.1"/>
    <property type="molecule type" value="Genomic_DNA"/>
</dbReference>
<comment type="subcellular location">
    <subcellularLocation>
        <location evidence="1">Endomembrane system</location>
    </subcellularLocation>
</comment>
<feature type="region of interest" description="Disordered" evidence="7">
    <location>
        <begin position="737"/>
        <end position="781"/>
    </location>
</feature>
<name>A0ABP0IH11_9DINO</name>
<keyword evidence="3" id="KW-0813">Transport</keyword>
<keyword evidence="10" id="KW-1185">Reference proteome</keyword>
<evidence type="ECO:0000256" key="1">
    <source>
        <dbReference type="ARBA" id="ARBA00004308"/>
    </source>
</evidence>
<dbReference type="InterPro" id="IPR017105">
    <property type="entry name" value="AP3_complex_dsu"/>
</dbReference>